<accession>A0A0E9RZV5</accession>
<sequence>MRCRCTLTDPRCFWLQQGEMVLSSCLVLFFDNITSPVHPITSLNL</sequence>
<dbReference type="EMBL" id="GBXM01074130">
    <property type="protein sequence ID" value="JAH34447.1"/>
    <property type="molecule type" value="Transcribed_RNA"/>
</dbReference>
<evidence type="ECO:0000313" key="1">
    <source>
        <dbReference type="EMBL" id="JAH34447.1"/>
    </source>
</evidence>
<dbReference type="AlphaFoldDB" id="A0A0E9RZV5"/>
<organism evidence="1">
    <name type="scientific">Anguilla anguilla</name>
    <name type="common">European freshwater eel</name>
    <name type="synonym">Muraena anguilla</name>
    <dbReference type="NCBI Taxonomy" id="7936"/>
    <lineage>
        <taxon>Eukaryota</taxon>
        <taxon>Metazoa</taxon>
        <taxon>Chordata</taxon>
        <taxon>Craniata</taxon>
        <taxon>Vertebrata</taxon>
        <taxon>Euteleostomi</taxon>
        <taxon>Actinopterygii</taxon>
        <taxon>Neopterygii</taxon>
        <taxon>Teleostei</taxon>
        <taxon>Anguilliformes</taxon>
        <taxon>Anguillidae</taxon>
        <taxon>Anguilla</taxon>
    </lineage>
</organism>
<name>A0A0E9RZV5_ANGAN</name>
<reference evidence="1" key="2">
    <citation type="journal article" date="2015" name="Fish Shellfish Immunol.">
        <title>Early steps in the European eel (Anguilla anguilla)-Vibrio vulnificus interaction in the gills: Role of the RtxA13 toxin.</title>
        <authorList>
            <person name="Callol A."/>
            <person name="Pajuelo D."/>
            <person name="Ebbesson L."/>
            <person name="Teles M."/>
            <person name="MacKenzie S."/>
            <person name="Amaro C."/>
        </authorList>
    </citation>
    <scope>NUCLEOTIDE SEQUENCE</scope>
</reference>
<reference evidence="1" key="1">
    <citation type="submission" date="2014-11" db="EMBL/GenBank/DDBJ databases">
        <authorList>
            <person name="Amaro Gonzalez C."/>
        </authorList>
    </citation>
    <scope>NUCLEOTIDE SEQUENCE</scope>
</reference>
<protein>
    <submittedName>
        <fullName evidence="1">Uncharacterized protein</fullName>
    </submittedName>
</protein>
<proteinExistence type="predicted"/>